<accession>A0ACC1MFX8</accession>
<dbReference type="EMBL" id="JANJQO010002816">
    <property type="protein sequence ID" value="KAJ2965887.1"/>
    <property type="molecule type" value="Genomic_DNA"/>
</dbReference>
<sequence length="326" mass="35823">MTEAKADPMAGHVEEITVEAQVATADEHSLTVREAFRRYPKAVLWSAVMSLTIVMEGYDLSLMFKDHGYLISTPWQTSLGLGATVGAFISLLFNGRLTERFGHRLVLMAALVFMTGVVLAGLPWGIFAVMGPTYASEVCPLALRGYLTAYVNLCWVIGQLIGAGVLQGLVGNTTEWGYRIPFAIQWVWPLPLFILTYLAPNSPYWLVRKGRMSEAEDSIRRLSSNLTEEQIQNSLALIDHTNRLEQSLTAESSYWDCFKGTNLRRTEIACMSLLAQASSGQVLVYTPAYFLIQAGFSPESAYKINFGASGCAFIATCHSSSTACLS</sequence>
<evidence type="ECO:0000313" key="1">
    <source>
        <dbReference type="EMBL" id="KAJ2965887.1"/>
    </source>
</evidence>
<evidence type="ECO:0000313" key="2">
    <source>
        <dbReference type="Proteomes" id="UP001143910"/>
    </source>
</evidence>
<reference evidence="1" key="1">
    <citation type="submission" date="2022-08" db="EMBL/GenBank/DDBJ databases">
        <title>Genome Sequence of Lecanicillium fungicola.</title>
        <authorList>
            <person name="Buettner E."/>
        </authorList>
    </citation>
    <scope>NUCLEOTIDE SEQUENCE</scope>
    <source>
        <strain evidence="1">Babe33</strain>
    </source>
</reference>
<name>A0ACC1MFX8_9HYPO</name>
<proteinExistence type="predicted"/>
<gene>
    <name evidence="1" type="ORF">NQ176_g10404</name>
</gene>
<keyword evidence="2" id="KW-1185">Reference proteome</keyword>
<organism evidence="1 2">
    <name type="scientific">Zarea fungicola</name>
    <dbReference type="NCBI Taxonomy" id="93591"/>
    <lineage>
        <taxon>Eukaryota</taxon>
        <taxon>Fungi</taxon>
        <taxon>Dikarya</taxon>
        <taxon>Ascomycota</taxon>
        <taxon>Pezizomycotina</taxon>
        <taxon>Sordariomycetes</taxon>
        <taxon>Hypocreomycetidae</taxon>
        <taxon>Hypocreales</taxon>
        <taxon>Cordycipitaceae</taxon>
        <taxon>Zarea</taxon>
    </lineage>
</organism>
<dbReference type="Proteomes" id="UP001143910">
    <property type="component" value="Unassembled WGS sequence"/>
</dbReference>
<protein>
    <submittedName>
        <fullName evidence="1">Uncharacterized protein</fullName>
    </submittedName>
</protein>
<comment type="caution">
    <text evidence="1">The sequence shown here is derived from an EMBL/GenBank/DDBJ whole genome shotgun (WGS) entry which is preliminary data.</text>
</comment>